<feature type="chain" id="PRO_5012435284" evidence="1">
    <location>
        <begin position="18"/>
        <end position="130"/>
    </location>
</feature>
<dbReference type="Proteomes" id="UP000186817">
    <property type="component" value="Unassembled WGS sequence"/>
</dbReference>
<name>A0A1Q9ETH5_SYMMI</name>
<protein>
    <submittedName>
        <fullName evidence="2">Uncharacterized protein</fullName>
    </submittedName>
</protein>
<dbReference type="AlphaFoldDB" id="A0A1Q9ETH5"/>
<sequence length="130" mass="14447">MSRFLVLLLTGLTALDASSLPGSNCDWTWFNGHWQAEATVKPVDNENINSTMISVSGNRYEPVPGLDLEICAEDNTFVVKNAGCEGHGFLKLAKCYYGSQLLYWYTMMPSADYVPRSEVPNCRQLWSSAA</sequence>
<keyword evidence="1" id="KW-0732">Signal</keyword>
<gene>
    <name evidence="2" type="ORF">AK812_SmicGene5509</name>
</gene>
<evidence type="ECO:0000256" key="1">
    <source>
        <dbReference type="SAM" id="SignalP"/>
    </source>
</evidence>
<organism evidence="2 3">
    <name type="scientific">Symbiodinium microadriaticum</name>
    <name type="common">Dinoflagellate</name>
    <name type="synonym">Zooxanthella microadriatica</name>
    <dbReference type="NCBI Taxonomy" id="2951"/>
    <lineage>
        <taxon>Eukaryota</taxon>
        <taxon>Sar</taxon>
        <taxon>Alveolata</taxon>
        <taxon>Dinophyceae</taxon>
        <taxon>Suessiales</taxon>
        <taxon>Symbiodiniaceae</taxon>
        <taxon>Symbiodinium</taxon>
    </lineage>
</organism>
<evidence type="ECO:0000313" key="2">
    <source>
        <dbReference type="EMBL" id="OLQ10720.1"/>
    </source>
</evidence>
<feature type="signal peptide" evidence="1">
    <location>
        <begin position="1"/>
        <end position="17"/>
    </location>
</feature>
<evidence type="ECO:0000313" key="3">
    <source>
        <dbReference type="Proteomes" id="UP000186817"/>
    </source>
</evidence>
<keyword evidence="3" id="KW-1185">Reference proteome</keyword>
<reference evidence="2 3" key="1">
    <citation type="submission" date="2016-02" db="EMBL/GenBank/DDBJ databases">
        <title>Genome analysis of coral dinoflagellate symbionts highlights evolutionary adaptations to a symbiotic lifestyle.</title>
        <authorList>
            <person name="Aranda M."/>
            <person name="Li Y."/>
            <person name="Liew Y.J."/>
            <person name="Baumgarten S."/>
            <person name="Simakov O."/>
            <person name="Wilson M."/>
            <person name="Piel J."/>
            <person name="Ashoor H."/>
            <person name="Bougouffa S."/>
            <person name="Bajic V.B."/>
            <person name="Ryu T."/>
            <person name="Ravasi T."/>
            <person name="Bayer T."/>
            <person name="Micklem G."/>
            <person name="Kim H."/>
            <person name="Bhak J."/>
            <person name="Lajeunesse T.C."/>
            <person name="Voolstra C.R."/>
        </authorList>
    </citation>
    <scope>NUCLEOTIDE SEQUENCE [LARGE SCALE GENOMIC DNA]</scope>
    <source>
        <strain evidence="2 3">CCMP2467</strain>
    </source>
</reference>
<dbReference type="OrthoDB" id="10518663at2759"/>
<accession>A0A1Q9ETH5</accession>
<comment type="caution">
    <text evidence="2">The sequence shown here is derived from an EMBL/GenBank/DDBJ whole genome shotgun (WGS) entry which is preliminary data.</text>
</comment>
<dbReference type="EMBL" id="LSRX01000073">
    <property type="protein sequence ID" value="OLQ10720.1"/>
    <property type="molecule type" value="Genomic_DNA"/>
</dbReference>
<proteinExistence type="predicted"/>